<feature type="transmembrane region" description="Helical" evidence="12">
    <location>
        <begin position="143"/>
        <end position="163"/>
    </location>
</feature>
<keyword evidence="7" id="KW-0965">Cell junction</keyword>
<dbReference type="GO" id="GO:0005921">
    <property type="term" value="C:gap junction"/>
    <property type="evidence" value="ECO:0007669"/>
    <property type="project" value="UniProtKB-SubCell"/>
</dbReference>
<name>A0AA36G7S6_9BILA</name>
<dbReference type="Pfam" id="PF00876">
    <property type="entry name" value="Innexin"/>
    <property type="match status" value="2"/>
</dbReference>
<keyword evidence="9" id="KW-0406">Ion transport</keyword>
<dbReference type="GO" id="GO:0005243">
    <property type="term" value="F:gap junction channel activity"/>
    <property type="evidence" value="ECO:0007669"/>
    <property type="project" value="TreeGrafter"/>
</dbReference>
<feature type="non-terminal residue" evidence="13">
    <location>
        <position position="1"/>
    </location>
</feature>
<evidence type="ECO:0000256" key="11">
    <source>
        <dbReference type="ARBA" id="ARBA00023303"/>
    </source>
</evidence>
<comment type="subcellular location">
    <subcellularLocation>
        <location evidence="1">Cell junction</location>
        <location evidence="1">Gap junction</location>
    </subcellularLocation>
    <subcellularLocation>
        <location evidence="2">Cell membrane</location>
        <topology evidence="2">Multi-pass membrane protein</topology>
    </subcellularLocation>
</comment>
<feature type="transmembrane region" description="Helical" evidence="12">
    <location>
        <begin position="24"/>
        <end position="41"/>
    </location>
</feature>
<gene>
    <name evidence="13" type="ORF">MSPICULIGERA_LOCUS21100</name>
</gene>
<evidence type="ECO:0000256" key="6">
    <source>
        <dbReference type="ARBA" id="ARBA00022868"/>
    </source>
</evidence>
<evidence type="ECO:0008006" key="15">
    <source>
        <dbReference type="Google" id="ProtNLM"/>
    </source>
</evidence>
<evidence type="ECO:0000256" key="2">
    <source>
        <dbReference type="ARBA" id="ARBA00004651"/>
    </source>
</evidence>
<keyword evidence="3" id="KW-0813">Transport</keyword>
<evidence type="ECO:0000256" key="4">
    <source>
        <dbReference type="ARBA" id="ARBA00022475"/>
    </source>
</evidence>
<dbReference type="GO" id="GO:0034220">
    <property type="term" value="P:monoatomic ion transmembrane transport"/>
    <property type="evidence" value="ECO:0007669"/>
    <property type="project" value="UniProtKB-KW"/>
</dbReference>
<keyword evidence="8 12" id="KW-1133">Transmembrane helix</keyword>
<dbReference type="EMBL" id="CATQJA010002665">
    <property type="protein sequence ID" value="CAJ0582978.1"/>
    <property type="molecule type" value="Genomic_DNA"/>
</dbReference>
<evidence type="ECO:0000256" key="8">
    <source>
        <dbReference type="ARBA" id="ARBA00022989"/>
    </source>
</evidence>
<feature type="transmembrane region" description="Helical" evidence="12">
    <location>
        <begin position="48"/>
        <end position="67"/>
    </location>
</feature>
<evidence type="ECO:0000313" key="13">
    <source>
        <dbReference type="EMBL" id="CAJ0582978.1"/>
    </source>
</evidence>
<organism evidence="13 14">
    <name type="scientific">Mesorhabditis spiculigera</name>
    <dbReference type="NCBI Taxonomy" id="96644"/>
    <lineage>
        <taxon>Eukaryota</taxon>
        <taxon>Metazoa</taxon>
        <taxon>Ecdysozoa</taxon>
        <taxon>Nematoda</taxon>
        <taxon>Chromadorea</taxon>
        <taxon>Rhabditida</taxon>
        <taxon>Rhabditina</taxon>
        <taxon>Rhabditomorpha</taxon>
        <taxon>Rhabditoidea</taxon>
        <taxon>Rhabditidae</taxon>
        <taxon>Mesorhabditinae</taxon>
        <taxon>Mesorhabditis</taxon>
    </lineage>
</organism>
<evidence type="ECO:0000256" key="5">
    <source>
        <dbReference type="ARBA" id="ARBA00022692"/>
    </source>
</evidence>
<keyword evidence="4" id="KW-1003">Cell membrane</keyword>
<evidence type="ECO:0000256" key="12">
    <source>
        <dbReference type="SAM" id="Phobius"/>
    </source>
</evidence>
<keyword evidence="11" id="KW-0407">Ion channel</keyword>
<dbReference type="AlphaFoldDB" id="A0AA36G7S6"/>
<dbReference type="PANTHER" id="PTHR11893:SF21">
    <property type="entry name" value="INNEXIN EAT-5"/>
    <property type="match status" value="1"/>
</dbReference>
<keyword evidence="6" id="KW-0303">Gap junction</keyword>
<protein>
    <recommendedName>
        <fullName evidence="15">Innexin</fullName>
    </recommendedName>
</protein>
<evidence type="ECO:0000256" key="3">
    <source>
        <dbReference type="ARBA" id="ARBA00022448"/>
    </source>
</evidence>
<evidence type="ECO:0000256" key="7">
    <source>
        <dbReference type="ARBA" id="ARBA00022949"/>
    </source>
</evidence>
<evidence type="ECO:0000256" key="10">
    <source>
        <dbReference type="ARBA" id="ARBA00023136"/>
    </source>
</evidence>
<dbReference type="InterPro" id="IPR000990">
    <property type="entry name" value="Innexin"/>
</dbReference>
<keyword evidence="10 12" id="KW-0472">Membrane</keyword>
<keyword evidence="14" id="KW-1185">Reference proteome</keyword>
<accession>A0AA36G7S6</accession>
<sequence length="251" mass="28894">MNFVSGVVDIIKPRIDDSGADRMNYYYTTMIIMGVSVMISARQVATQLIYYQWVPFIMGLEALFFFLPAKVWGLMNRSSGMNIESMVKTAQSADDADTADREKGIAIICLHLEDCIKLQAARREGATFWKHIVKLGKLDGTYLAKWFVVVFFYTLIDTFQLLLKNRLHGSQAKYVRKYLTLRGTDELFVDQFCTTKISTDIMIILRIITNHSSEFVTRDILALLWKDFRKNIHNDTHDSALYDETRSLTKA</sequence>
<dbReference type="GO" id="GO:0005886">
    <property type="term" value="C:plasma membrane"/>
    <property type="evidence" value="ECO:0007669"/>
    <property type="project" value="UniProtKB-SubCell"/>
</dbReference>
<evidence type="ECO:0000256" key="9">
    <source>
        <dbReference type="ARBA" id="ARBA00023065"/>
    </source>
</evidence>
<comment type="caution">
    <text evidence="13">The sequence shown here is derived from an EMBL/GenBank/DDBJ whole genome shotgun (WGS) entry which is preliminary data.</text>
</comment>
<evidence type="ECO:0000256" key="1">
    <source>
        <dbReference type="ARBA" id="ARBA00004610"/>
    </source>
</evidence>
<reference evidence="13" key="1">
    <citation type="submission" date="2023-06" db="EMBL/GenBank/DDBJ databases">
        <authorList>
            <person name="Delattre M."/>
        </authorList>
    </citation>
    <scope>NUCLEOTIDE SEQUENCE</scope>
    <source>
        <strain evidence="13">AF72</strain>
    </source>
</reference>
<proteinExistence type="predicted"/>
<evidence type="ECO:0000313" key="14">
    <source>
        <dbReference type="Proteomes" id="UP001177023"/>
    </source>
</evidence>
<keyword evidence="5 12" id="KW-0812">Transmembrane</keyword>
<dbReference type="PANTHER" id="PTHR11893">
    <property type="entry name" value="INNEXIN"/>
    <property type="match status" value="1"/>
</dbReference>
<dbReference type="Proteomes" id="UP001177023">
    <property type="component" value="Unassembled WGS sequence"/>
</dbReference>